<sequence>MKTYEFSIIASGLDETANDFESRFYDHGCDDATVSFQKGNIILDFAREGESLADAIESAISDVQKAGARVERVEPDPLVSLTDIAARSGLTRQAISNYATEKRGKGFPAPYVRVTSSTPLWQWSAVANWMVKQGVLEPSAQQEAVVLQTINARLELVPA</sequence>
<comment type="caution">
    <text evidence="1">The sequence shown here is derived from an EMBL/GenBank/DDBJ whole genome shotgun (WGS) entry which is preliminary data.</text>
</comment>
<name>A0ABX0JNZ0_9PROT</name>
<proteinExistence type="predicted"/>
<gene>
    <name evidence="1" type="ORF">GOB93_07595</name>
</gene>
<organism evidence="1 2">
    <name type="scientific">Acetobacter musti</name>
    <dbReference type="NCBI Taxonomy" id="864732"/>
    <lineage>
        <taxon>Bacteria</taxon>
        <taxon>Pseudomonadati</taxon>
        <taxon>Pseudomonadota</taxon>
        <taxon>Alphaproteobacteria</taxon>
        <taxon>Acetobacterales</taxon>
        <taxon>Acetobacteraceae</taxon>
        <taxon>Acetobacter</taxon>
    </lineage>
</organism>
<evidence type="ECO:0000313" key="2">
    <source>
        <dbReference type="Proteomes" id="UP000635278"/>
    </source>
</evidence>
<reference evidence="1 2" key="1">
    <citation type="journal article" date="2020" name="Int. J. Syst. Evol. Microbiol.">
        <title>Novel acetic acid bacteria from cider fermentations: Acetobacter conturbans sp. nov. and Acetobacter fallax sp. nov.</title>
        <authorList>
            <person name="Sombolestani A.S."/>
            <person name="Cleenwerck I."/>
            <person name="Cnockaert M."/>
            <person name="Borremans W."/>
            <person name="Wieme A.D."/>
            <person name="De Vuyst L."/>
            <person name="Vandamme P."/>
        </authorList>
    </citation>
    <scope>NUCLEOTIDE SEQUENCE [LARGE SCALE GENOMIC DNA]</scope>
    <source>
        <strain evidence="1 2">LMG 30640</strain>
    </source>
</reference>
<protein>
    <recommendedName>
        <fullName evidence="3">DNA-binding protein</fullName>
    </recommendedName>
</protein>
<dbReference type="RefSeq" id="WP_173582896.1">
    <property type="nucleotide sequence ID" value="NZ_WOTB01000007.1"/>
</dbReference>
<dbReference type="Proteomes" id="UP000635278">
    <property type="component" value="Unassembled WGS sequence"/>
</dbReference>
<keyword evidence="2" id="KW-1185">Reference proteome</keyword>
<evidence type="ECO:0008006" key="3">
    <source>
        <dbReference type="Google" id="ProtNLM"/>
    </source>
</evidence>
<accession>A0ABX0JNZ0</accession>
<evidence type="ECO:0000313" key="1">
    <source>
        <dbReference type="EMBL" id="NHN84507.1"/>
    </source>
</evidence>
<dbReference type="EMBL" id="WOTB01000007">
    <property type="protein sequence ID" value="NHN84507.1"/>
    <property type="molecule type" value="Genomic_DNA"/>
</dbReference>